<dbReference type="SUPFAM" id="SSF52317">
    <property type="entry name" value="Class I glutamine amidotransferase-like"/>
    <property type="match status" value="1"/>
</dbReference>
<organism evidence="2 3">
    <name type="scientific">Lolliginicoccus lacisalsi</name>
    <dbReference type="NCBI Taxonomy" id="2742202"/>
    <lineage>
        <taxon>Bacteria</taxon>
        <taxon>Bacillati</taxon>
        <taxon>Actinomycetota</taxon>
        <taxon>Actinomycetes</taxon>
        <taxon>Mycobacteriales</taxon>
        <taxon>Hoyosellaceae</taxon>
        <taxon>Lolliginicoccus</taxon>
    </lineage>
</organism>
<dbReference type="InterPro" id="IPR017926">
    <property type="entry name" value="GATASE"/>
</dbReference>
<evidence type="ECO:0000313" key="2">
    <source>
        <dbReference type="EMBL" id="MBD8507644.1"/>
    </source>
</evidence>
<dbReference type="PANTHER" id="PTHR42695:SF5">
    <property type="entry name" value="GLUTAMINE AMIDOTRANSFERASE YLR126C-RELATED"/>
    <property type="match status" value="1"/>
</dbReference>
<proteinExistence type="predicted"/>
<accession>A0A927JE82</accession>
<dbReference type="AlphaFoldDB" id="A0A927JE82"/>
<dbReference type="PANTHER" id="PTHR42695">
    <property type="entry name" value="GLUTAMINE AMIDOTRANSFERASE YLR126C-RELATED"/>
    <property type="match status" value="1"/>
</dbReference>
<dbReference type="PRINTS" id="PR00097">
    <property type="entry name" value="ANTSNTHASEII"/>
</dbReference>
<gene>
    <name evidence="2" type="ORF">HT102_14245</name>
</gene>
<dbReference type="EMBL" id="JACYWE010000009">
    <property type="protein sequence ID" value="MBD8507644.1"/>
    <property type="molecule type" value="Genomic_DNA"/>
</dbReference>
<sequence length="240" mass="25723">MARIVITVIENHPNCPLDLLEEPLRQCHLEIVRPYYGDAIPAASDVGDGMIVLGGYQNAQADDDCPWLPRLRALMAACVDEAIPLLGICLGAQLLALACGGRLDRDAKAGLEAGVAAVQWSASAASDPLFRRIAASCDPLLAPTMHFDAISELPPGATLLGSSVLYQNQAFRVGDRAWGVQFHPEASYGAFRAWATDAAMQESISPSRFLEQYLEREPQIEATARMVGSSFRSVVLAASA</sequence>
<reference evidence="2" key="1">
    <citation type="submission" date="2020-09" db="EMBL/GenBank/DDBJ databases">
        <title>Hoyosella lacisalsi sp. nov., a halotolerant actinobacterium isolated from soil of Lake Gudzhirganskoe.</title>
        <authorList>
            <person name="Yang Q."/>
            <person name="Guo P.Y."/>
            <person name="Liu S.W."/>
            <person name="Li F.N."/>
            <person name="Sun C.H."/>
        </authorList>
    </citation>
    <scope>NUCLEOTIDE SEQUENCE</scope>
    <source>
        <strain evidence="2">G463</strain>
    </source>
</reference>
<dbReference type="CDD" id="cd01741">
    <property type="entry name" value="GATase1_1"/>
    <property type="match status" value="1"/>
</dbReference>
<comment type="caution">
    <text evidence="2">The sequence shown here is derived from an EMBL/GenBank/DDBJ whole genome shotgun (WGS) entry which is preliminary data.</text>
</comment>
<keyword evidence="2" id="KW-0315">Glutamine amidotransferase</keyword>
<dbReference type="PROSITE" id="PS51273">
    <property type="entry name" value="GATASE_TYPE_1"/>
    <property type="match status" value="1"/>
</dbReference>
<dbReference type="RefSeq" id="WP_192040098.1">
    <property type="nucleotide sequence ID" value="NZ_JACYWE010000009.1"/>
</dbReference>
<dbReference type="Gene3D" id="3.40.50.880">
    <property type="match status" value="1"/>
</dbReference>
<dbReference type="Proteomes" id="UP000642993">
    <property type="component" value="Unassembled WGS sequence"/>
</dbReference>
<dbReference type="GO" id="GO:0005829">
    <property type="term" value="C:cytosol"/>
    <property type="evidence" value="ECO:0007669"/>
    <property type="project" value="TreeGrafter"/>
</dbReference>
<protein>
    <submittedName>
        <fullName evidence="2">Type 1 glutamine amidotransferase</fullName>
    </submittedName>
</protein>
<dbReference type="Pfam" id="PF00117">
    <property type="entry name" value="GATase"/>
    <property type="match status" value="1"/>
</dbReference>
<dbReference type="InterPro" id="IPR029062">
    <property type="entry name" value="Class_I_gatase-like"/>
</dbReference>
<feature type="domain" description="Glutamine amidotransferase" evidence="1">
    <location>
        <begin position="26"/>
        <end position="190"/>
    </location>
</feature>
<evidence type="ECO:0000313" key="3">
    <source>
        <dbReference type="Proteomes" id="UP000642993"/>
    </source>
</evidence>
<dbReference type="InterPro" id="IPR044992">
    <property type="entry name" value="ChyE-like"/>
</dbReference>
<keyword evidence="3" id="KW-1185">Reference proteome</keyword>
<evidence type="ECO:0000259" key="1">
    <source>
        <dbReference type="Pfam" id="PF00117"/>
    </source>
</evidence>
<name>A0A927JE82_9ACTN</name>